<dbReference type="HOGENOM" id="CLU_003000_0_0_1"/>
<dbReference type="Proteomes" id="UP000007129">
    <property type="component" value="Unassembled WGS sequence"/>
</dbReference>
<protein>
    <submittedName>
        <fullName evidence="2">Uncharacterized protein</fullName>
    </submittedName>
</protein>
<dbReference type="EMBL" id="AHHD01000007">
    <property type="protein sequence ID" value="EKG22552.1"/>
    <property type="molecule type" value="Genomic_DNA"/>
</dbReference>
<dbReference type="VEuPathDB" id="FungiDB:MPH_00125"/>
<dbReference type="InterPro" id="IPR021840">
    <property type="entry name" value="DUF3433"/>
</dbReference>
<dbReference type="eggNOG" id="ENOG502QQ7D">
    <property type="taxonomic scope" value="Eukaryota"/>
</dbReference>
<gene>
    <name evidence="2" type="ORF">MPH_00125</name>
</gene>
<reference evidence="2 3" key="1">
    <citation type="journal article" date="2012" name="BMC Genomics">
        <title>Tools to kill: Genome of one of the most destructive plant pathogenic fungi Macrophomina phaseolina.</title>
        <authorList>
            <person name="Islam M.S."/>
            <person name="Haque M.S."/>
            <person name="Islam M.M."/>
            <person name="Emdad E.M."/>
            <person name="Halim A."/>
            <person name="Hossen Q.M.M."/>
            <person name="Hossain M.Z."/>
            <person name="Ahmed B."/>
            <person name="Rahim S."/>
            <person name="Rahman M.S."/>
            <person name="Alam M.M."/>
            <person name="Hou S."/>
            <person name="Wan X."/>
            <person name="Saito J.A."/>
            <person name="Alam M."/>
        </authorList>
    </citation>
    <scope>NUCLEOTIDE SEQUENCE [LARGE SCALE GENOMIC DNA]</scope>
    <source>
        <strain evidence="2 3">MS6</strain>
    </source>
</reference>
<keyword evidence="1" id="KW-0472">Membrane</keyword>
<keyword evidence="1" id="KW-1133">Transmembrane helix</keyword>
<proteinExistence type="predicted"/>
<feature type="transmembrane region" description="Helical" evidence="1">
    <location>
        <begin position="231"/>
        <end position="252"/>
    </location>
</feature>
<name>K2SCA3_MACPH</name>
<dbReference type="OrthoDB" id="3912677at2759"/>
<feature type="transmembrane region" description="Helical" evidence="1">
    <location>
        <begin position="399"/>
        <end position="415"/>
    </location>
</feature>
<dbReference type="PANTHER" id="PTHR37544:SF1">
    <property type="entry name" value="PHOSPHORIBOSYLAMINOIMIDAZOLE-SUCCINOCARBOXAMIDE SYNTHASE"/>
    <property type="match status" value="1"/>
</dbReference>
<organism evidence="2 3">
    <name type="scientific">Macrophomina phaseolina (strain MS6)</name>
    <name type="common">Charcoal rot fungus</name>
    <dbReference type="NCBI Taxonomy" id="1126212"/>
    <lineage>
        <taxon>Eukaryota</taxon>
        <taxon>Fungi</taxon>
        <taxon>Dikarya</taxon>
        <taxon>Ascomycota</taxon>
        <taxon>Pezizomycotina</taxon>
        <taxon>Dothideomycetes</taxon>
        <taxon>Dothideomycetes incertae sedis</taxon>
        <taxon>Botryosphaeriales</taxon>
        <taxon>Botryosphaeriaceae</taxon>
        <taxon>Macrophomina</taxon>
    </lineage>
</organism>
<feature type="transmembrane region" description="Helical" evidence="1">
    <location>
        <begin position="360"/>
        <end position="379"/>
    </location>
</feature>
<keyword evidence="1" id="KW-0812">Transmembrane</keyword>
<dbReference type="PANTHER" id="PTHR37544">
    <property type="entry name" value="SPRAY-RELATED"/>
    <property type="match status" value="1"/>
</dbReference>
<evidence type="ECO:0000256" key="1">
    <source>
        <dbReference type="SAM" id="Phobius"/>
    </source>
</evidence>
<comment type="caution">
    <text evidence="2">The sequence shown here is derived from an EMBL/GenBank/DDBJ whole genome shotgun (WGS) entry which is preliminary data.</text>
</comment>
<sequence>MAFNATLPQDPESVDYFSDLLSSNKNDRLSSYCLNGYQALQMSTITLDWALDPSRLFLLDGCPNANASASNEDAHLILLALSFPNTDGSSFLSGSVCHPSYTLYRRAVSVADSGSSQRLALTTDAGNELAMAIDPRKLTCKFIEQPNTGYYDFKTDLNITSYSSWILPLNWTLPQTNITNFRDANLSTEAFQRFFRANMGQYVKGHFVSPTNESVEATLTSSYKRLCMGQWSLRTMEALLILMTLVAVGLSFSTYPRFFWNPEYLAAHAHGSGKEPGPLANPTAHRTTAEEAFSPLLIRPRVSCRENADHGNNTIYVHVDATKNTRTIERSKPERTHRPAEAGTDSKWWRSIASALPSRIGVIILTICVIIVLEVLYHLSANNRGLTTISPDSYQLYPWLYLSTLIMAGTALAFGSRDSTARLLHPFRRLRRGKMRFDKLFYEPLGEAAIAATFHSVRKRYVALPVILLTSSISPALTIVTSGLFTATTVAYQLPQPLNPLDWPVVEDRGNSQSCNKEASLVMDALSFNNLSYPRWTYDDLVFPQVSLDASRGDIALSSATWMVARLPRIWHRTNCHVNAFYIPANLSISYSGADNATYQMNIDPPQGCHPFIYDNGTFSPLVLRGKMYNVGATQYIGDLVQPSAYEGAVQQKSSACQSLLFAVAARVAHRRPQDTTILRCAPYAQAIYTTVNLTLPDLDLDTSASPPLPDANGPIQETANVTRTPDLAYQCKGMDAQAQYANASLDPFVAAATLGQDGVPAADLVGPANADRLIARLEKVYAQMLAQAYHFAYRESVASPGIGASFAFDMLAPPFNGTITANKERLVQSAVATKIIESILAVMAVCAVLHCALTWGEERVVPRDPGSVAAKMSFWAGSEVVKRIAAAMEFGEKDWKECFEGEVLGLRWWEREGEDGTGGRGFGIDVGVPAAGKEE</sequence>
<dbReference type="InParanoid" id="K2SCA3"/>
<dbReference type="AlphaFoldDB" id="K2SCA3"/>
<evidence type="ECO:0000313" key="3">
    <source>
        <dbReference type="Proteomes" id="UP000007129"/>
    </source>
</evidence>
<dbReference type="Pfam" id="PF11915">
    <property type="entry name" value="DUF3433"/>
    <property type="match status" value="1"/>
</dbReference>
<evidence type="ECO:0000313" key="2">
    <source>
        <dbReference type="EMBL" id="EKG22552.1"/>
    </source>
</evidence>
<accession>K2SCA3</accession>
<dbReference type="STRING" id="1126212.K2SCA3"/>
<feature type="transmembrane region" description="Helical" evidence="1">
    <location>
        <begin position="461"/>
        <end position="485"/>
    </location>
</feature>